<dbReference type="EMBL" id="BMOY01000058">
    <property type="protein sequence ID" value="GGJ13729.1"/>
    <property type="molecule type" value="Genomic_DNA"/>
</dbReference>
<dbReference type="InterPro" id="IPR027417">
    <property type="entry name" value="P-loop_NTPase"/>
</dbReference>
<accession>A0A917KJG4</accession>
<dbReference type="InterPro" id="IPR050206">
    <property type="entry name" value="FtsK/SpoIIIE/SftA"/>
</dbReference>
<gene>
    <name evidence="1" type="ORF">GCM10010885_23850</name>
</gene>
<dbReference type="Proteomes" id="UP000637695">
    <property type="component" value="Unassembled WGS sequence"/>
</dbReference>
<protein>
    <recommendedName>
        <fullName evidence="3">FtsK/SpoIIIE family protein</fullName>
    </recommendedName>
</protein>
<evidence type="ECO:0000313" key="2">
    <source>
        <dbReference type="Proteomes" id="UP000637695"/>
    </source>
</evidence>
<organism evidence="1 2">
    <name type="scientific">Alicyclobacillus cellulosilyticus</name>
    <dbReference type="NCBI Taxonomy" id="1003997"/>
    <lineage>
        <taxon>Bacteria</taxon>
        <taxon>Bacillati</taxon>
        <taxon>Bacillota</taxon>
        <taxon>Bacilli</taxon>
        <taxon>Bacillales</taxon>
        <taxon>Alicyclobacillaceae</taxon>
        <taxon>Alicyclobacillus</taxon>
    </lineage>
</organism>
<name>A0A917KJG4_9BACL</name>
<keyword evidence="2" id="KW-1185">Reference proteome</keyword>
<reference evidence="1" key="1">
    <citation type="journal article" date="2014" name="Int. J. Syst. Evol. Microbiol.">
        <title>Complete genome sequence of Corynebacterium casei LMG S-19264T (=DSM 44701T), isolated from a smear-ripened cheese.</title>
        <authorList>
            <consortium name="US DOE Joint Genome Institute (JGI-PGF)"/>
            <person name="Walter F."/>
            <person name="Albersmeier A."/>
            <person name="Kalinowski J."/>
            <person name="Ruckert C."/>
        </authorList>
    </citation>
    <scope>NUCLEOTIDE SEQUENCE</scope>
    <source>
        <strain evidence="1">JCM 18487</strain>
    </source>
</reference>
<reference evidence="1" key="2">
    <citation type="submission" date="2020-09" db="EMBL/GenBank/DDBJ databases">
        <authorList>
            <person name="Sun Q."/>
            <person name="Ohkuma M."/>
        </authorList>
    </citation>
    <scope>NUCLEOTIDE SEQUENCE</scope>
    <source>
        <strain evidence="1">JCM 18487</strain>
    </source>
</reference>
<dbReference type="PANTHER" id="PTHR22683">
    <property type="entry name" value="SPORULATION PROTEIN RELATED"/>
    <property type="match status" value="1"/>
</dbReference>
<dbReference type="AlphaFoldDB" id="A0A917KJG4"/>
<comment type="caution">
    <text evidence="1">The sequence shown here is derived from an EMBL/GenBank/DDBJ whole genome shotgun (WGS) entry which is preliminary data.</text>
</comment>
<evidence type="ECO:0008006" key="3">
    <source>
        <dbReference type="Google" id="ProtNLM"/>
    </source>
</evidence>
<evidence type="ECO:0000313" key="1">
    <source>
        <dbReference type="EMBL" id="GGJ13729.1"/>
    </source>
</evidence>
<dbReference type="SUPFAM" id="SSF52540">
    <property type="entry name" value="P-loop containing nucleoside triphosphate hydrolases"/>
    <property type="match status" value="1"/>
</dbReference>
<sequence>MAQLKSLGVSSFARAQAQGEFADVPRILLAVDEFAVFSADTRDKQEKEVRAQAQSYIERLTLAARATGISVLLASQYPTADILGSQVRQQVFRICGRLDDEVASRTVLGVPGAEKIPAATPGRFLYVEGGELKEFQAYPS</sequence>
<proteinExistence type="predicted"/>
<dbReference type="PANTHER" id="PTHR22683:SF1">
    <property type="entry name" value="TYPE VII SECRETION SYSTEM PROTEIN ESSC"/>
    <property type="match status" value="1"/>
</dbReference>
<dbReference type="Gene3D" id="3.40.50.300">
    <property type="entry name" value="P-loop containing nucleotide triphosphate hydrolases"/>
    <property type="match status" value="1"/>
</dbReference>